<feature type="domain" description="Mycothiol-dependent maleylpyruvate isomerase metal-binding" evidence="1">
    <location>
        <begin position="8"/>
        <end position="145"/>
    </location>
</feature>
<organism evidence="2 3">
    <name type="scientific">Candidatus Paraluminiphilus aquimaris</name>
    <dbReference type="NCBI Taxonomy" id="2518994"/>
    <lineage>
        <taxon>Bacteria</taxon>
        <taxon>Pseudomonadati</taxon>
        <taxon>Pseudomonadota</taxon>
        <taxon>Gammaproteobacteria</taxon>
        <taxon>Cellvibrionales</taxon>
        <taxon>Halieaceae</taxon>
        <taxon>Candidatus Paraluminiphilus</taxon>
    </lineage>
</organism>
<gene>
    <name evidence="2" type="ORF">E0F26_06430</name>
</gene>
<evidence type="ECO:0000259" key="1">
    <source>
        <dbReference type="Pfam" id="PF11716"/>
    </source>
</evidence>
<name>A0ABY6Q7N5_9GAMM</name>
<proteinExistence type="predicted"/>
<dbReference type="InterPro" id="IPR017517">
    <property type="entry name" value="Maleyloyr_isom"/>
</dbReference>
<accession>A0ABY6Q7N5</accession>
<evidence type="ECO:0000313" key="2">
    <source>
        <dbReference type="EMBL" id="UZP74398.1"/>
    </source>
</evidence>
<dbReference type="Pfam" id="PF11716">
    <property type="entry name" value="MDMPI_N"/>
    <property type="match status" value="1"/>
</dbReference>
<dbReference type="Gene3D" id="1.20.120.450">
    <property type="entry name" value="dinb family like domain"/>
    <property type="match status" value="1"/>
</dbReference>
<dbReference type="RefSeq" id="WP_279243202.1">
    <property type="nucleotide sequence ID" value="NZ_CP036501.1"/>
</dbReference>
<reference evidence="2 3" key="1">
    <citation type="submission" date="2019-02" db="EMBL/GenBank/DDBJ databases">
        <title>Halieaceae_genomes.</title>
        <authorList>
            <person name="Li S.-H."/>
        </authorList>
    </citation>
    <scope>NUCLEOTIDE SEQUENCE [LARGE SCALE GENOMIC DNA]</scope>
    <source>
        <strain evidence="2 3">JH123</strain>
    </source>
</reference>
<sequence length="265" mass="29103">MQQANDFREESLTLKAVIKDLDDGAFEAVTQFKGWTINDVFRHLHFWNKAVMVASQGEEAFGEFFQGVGAHMTKGGSLPEYEKQYLEGLSGGALRSAWSDLVDETANAYAAMDPSARVPWAGPSMSARSSISARQMETWAHGQEVFDALGADRCEHDRIRNIVVLGINTFGWTFKVRNEAPPEPMPYVELVAPSGELWTYGDLQEDNFVRGAAVDFARVVTQTRNVADTALTVMGDPAETWMSKAQCFAGAANPPPAKGSRFKVA</sequence>
<dbReference type="EMBL" id="CP036501">
    <property type="protein sequence ID" value="UZP74398.1"/>
    <property type="molecule type" value="Genomic_DNA"/>
</dbReference>
<dbReference type="InterPro" id="IPR017518">
    <property type="entry name" value="CHP03084"/>
</dbReference>
<dbReference type="InterPro" id="IPR034660">
    <property type="entry name" value="DinB/YfiT-like"/>
</dbReference>
<dbReference type="Proteomes" id="UP001317963">
    <property type="component" value="Chromosome"/>
</dbReference>
<protein>
    <submittedName>
        <fullName evidence="2">TIGR03084 family protein</fullName>
    </submittedName>
</protein>
<keyword evidence="3" id="KW-1185">Reference proteome</keyword>
<dbReference type="NCBIfam" id="TIGR03083">
    <property type="entry name" value="maleylpyruvate isomerase family mycothiol-dependent enzyme"/>
    <property type="match status" value="1"/>
</dbReference>
<dbReference type="InterPro" id="IPR024344">
    <property type="entry name" value="MDMPI_metal-binding"/>
</dbReference>
<dbReference type="SUPFAM" id="SSF109854">
    <property type="entry name" value="DinB/YfiT-like putative metalloenzymes"/>
    <property type="match status" value="1"/>
</dbReference>
<evidence type="ECO:0000313" key="3">
    <source>
        <dbReference type="Proteomes" id="UP001317963"/>
    </source>
</evidence>
<dbReference type="NCBIfam" id="TIGR03084">
    <property type="entry name" value="TIGR03084 family metal-binding protein"/>
    <property type="match status" value="1"/>
</dbReference>